<evidence type="ECO:0000313" key="1">
    <source>
        <dbReference type="EMBL" id="MDQ0362813.1"/>
    </source>
</evidence>
<dbReference type="InterPro" id="IPR029058">
    <property type="entry name" value="AB_hydrolase_fold"/>
</dbReference>
<name>A0ABU0E7Y0_9FIRM</name>
<reference evidence="1 2" key="1">
    <citation type="submission" date="2023-07" db="EMBL/GenBank/DDBJ databases">
        <title>Genomic Encyclopedia of Type Strains, Phase IV (KMG-IV): sequencing the most valuable type-strain genomes for metagenomic binning, comparative biology and taxonomic classification.</title>
        <authorList>
            <person name="Goeker M."/>
        </authorList>
    </citation>
    <scope>NUCLEOTIDE SEQUENCE [LARGE SCALE GENOMIC DNA]</scope>
    <source>
        <strain evidence="1 2">DSM 16784</strain>
    </source>
</reference>
<dbReference type="Gene3D" id="3.40.50.1820">
    <property type="entry name" value="alpha/beta hydrolase"/>
    <property type="match status" value="1"/>
</dbReference>
<dbReference type="Proteomes" id="UP001230220">
    <property type="component" value="Unassembled WGS sequence"/>
</dbReference>
<evidence type="ECO:0000313" key="2">
    <source>
        <dbReference type="Proteomes" id="UP001230220"/>
    </source>
</evidence>
<dbReference type="EMBL" id="JAUSUR010000008">
    <property type="protein sequence ID" value="MDQ0362813.1"/>
    <property type="molecule type" value="Genomic_DNA"/>
</dbReference>
<sequence>MKLLFLSGIGCIEEIWNPVKSYIKDYDCTFITYPRTVTKQANSINDLADWLFNIVKDQSYDVIIGHSAGGLIALQLLNDYSYTTSKLVLVESNLKPAKAFYRNLVLNDTTSEYKYIIKMLRSEMPYYTEAFQSSIQNDFDYTYLLDKLHIPVYVLYGDRGNPNYKNRFSDLCLDDNILNQLNIRFVANSCHMPMIESPEEFSKILIESIK</sequence>
<protein>
    <submittedName>
        <fullName evidence="1">Pimeloyl-ACP methyl ester carboxylesterase</fullName>
    </submittedName>
</protein>
<accession>A0ABU0E7Y0</accession>
<keyword evidence="2" id="KW-1185">Reference proteome</keyword>
<comment type="caution">
    <text evidence="1">The sequence shown here is derived from an EMBL/GenBank/DDBJ whole genome shotgun (WGS) entry which is preliminary data.</text>
</comment>
<organism evidence="1 2">
    <name type="scientific">Breznakia pachnodae</name>
    <dbReference type="NCBI Taxonomy" id="265178"/>
    <lineage>
        <taxon>Bacteria</taxon>
        <taxon>Bacillati</taxon>
        <taxon>Bacillota</taxon>
        <taxon>Erysipelotrichia</taxon>
        <taxon>Erysipelotrichales</taxon>
        <taxon>Erysipelotrichaceae</taxon>
        <taxon>Breznakia</taxon>
    </lineage>
</organism>
<dbReference type="RefSeq" id="WP_307410871.1">
    <property type="nucleotide sequence ID" value="NZ_JAUSUR010000008.1"/>
</dbReference>
<proteinExistence type="predicted"/>
<dbReference type="SUPFAM" id="SSF53474">
    <property type="entry name" value="alpha/beta-Hydrolases"/>
    <property type="match status" value="1"/>
</dbReference>
<gene>
    <name evidence="1" type="ORF">J2S15_003574</name>
</gene>